<sequence length="166" mass="17575">MAPRDPATAEDQVKFLCVVIKHMGSKADFAEVAKELNIVTGAAAYKRFQRIFKANNVTLPRRNSPLKAEPKDDDEVTSLASPSSGRTAGGVAKPEAKKRKTGPAAGGKARAAKKVKKEVKQEEEPDESLDSDDSSVDGVTIHPESDGGVKLEPDAGHGAGSGYFEN</sequence>
<evidence type="ECO:0000259" key="2">
    <source>
        <dbReference type="Pfam" id="PF22980"/>
    </source>
</evidence>
<evidence type="ECO:0000313" key="3">
    <source>
        <dbReference type="EMBL" id="KAF2157945.1"/>
    </source>
</evidence>
<comment type="caution">
    <text evidence="3">The sequence shown here is derived from an EMBL/GenBank/DDBJ whole genome shotgun (WGS) entry which is preliminary data.</text>
</comment>
<feature type="compositionally biased region" description="Basic and acidic residues" evidence="1">
    <location>
        <begin position="143"/>
        <end position="155"/>
    </location>
</feature>
<dbReference type="EMBL" id="ML996081">
    <property type="protein sequence ID" value="KAF2157945.1"/>
    <property type="molecule type" value="Genomic_DNA"/>
</dbReference>
<evidence type="ECO:0000256" key="1">
    <source>
        <dbReference type="SAM" id="MobiDB-lite"/>
    </source>
</evidence>
<dbReference type="Pfam" id="PF22980">
    <property type="entry name" value="Myb_DNA-bind_8"/>
    <property type="match status" value="1"/>
</dbReference>
<name>A0A9P4JE54_9PEZI</name>
<dbReference type="AlphaFoldDB" id="A0A9P4JE54"/>
<proteinExistence type="predicted"/>
<protein>
    <recommendedName>
        <fullName evidence="2">Myb-like DNA-binding domain-containing protein</fullName>
    </recommendedName>
</protein>
<organism evidence="3 4">
    <name type="scientific">Myriangium duriaei CBS 260.36</name>
    <dbReference type="NCBI Taxonomy" id="1168546"/>
    <lineage>
        <taxon>Eukaryota</taxon>
        <taxon>Fungi</taxon>
        <taxon>Dikarya</taxon>
        <taxon>Ascomycota</taxon>
        <taxon>Pezizomycotina</taxon>
        <taxon>Dothideomycetes</taxon>
        <taxon>Dothideomycetidae</taxon>
        <taxon>Myriangiales</taxon>
        <taxon>Myriangiaceae</taxon>
        <taxon>Myriangium</taxon>
    </lineage>
</organism>
<keyword evidence="4" id="KW-1185">Reference proteome</keyword>
<feature type="compositionally biased region" description="Acidic residues" evidence="1">
    <location>
        <begin position="121"/>
        <end position="135"/>
    </location>
</feature>
<reference evidence="3" key="1">
    <citation type="journal article" date="2020" name="Stud. Mycol.">
        <title>101 Dothideomycetes genomes: a test case for predicting lifestyles and emergence of pathogens.</title>
        <authorList>
            <person name="Haridas S."/>
            <person name="Albert R."/>
            <person name="Binder M."/>
            <person name="Bloem J."/>
            <person name="Labutti K."/>
            <person name="Salamov A."/>
            <person name="Andreopoulos B."/>
            <person name="Baker S."/>
            <person name="Barry K."/>
            <person name="Bills G."/>
            <person name="Bluhm B."/>
            <person name="Cannon C."/>
            <person name="Castanera R."/>
            <person name="Culley D."/>
            <person name="Daum C."/>
            <person name="Ezra D."/>
            <person name="Gonzalez J."/>
            <person name="Henrissat B."/>
            <person name="Kuo A."/>
            <person name="Liang C."/>
            <person name="Lipzen A."/>
            <person name="Lutzoni F."/>
            <person name="Magnuson J."/>
            <person name="Mondo S."/>
            <person name="Nolan M."/>
            <person name="Ohm R."/>
            <person name="Pangilinan J."/>
            <person name="Park H.-J."/>
            <person name="Ramirez L."/>
            <person name="Alfaro M."/>
            <person name="Sun H."/>
            <person name="Tritt A."/>
            <person name="Yoshinaga Y."/>
            <person name="Zwiers L.-H."/>
            <person name="Turgeon B."/>
            <person name="Goodwin S."/>
            <person name="Spatafora J."/>
            <person name="Crous P."/>
            <person name="Grigoriev I."/>
        </authorList>
    </citation>
    <scope>NUCLEOTIDE SEQUENCE</scope>
    <source>
        <strain evidence="3">CBS 260.36</strain>
    </source>
</reference>
<dbReference type="Proteomes" id="UP000799439">
    <property type="component" value="Unassembled WGS sequence"/>
</dbReference>
<evidence type="ECO:0000313" key="4">
    <source>
        <dbReference type="Proteomes" id="UP000799439"/>
    </source>
</evidence>
<gene>
    <name evidence="3" type="ORF">K461DRAFT_27470</name>
</gene>
<accession>A0A9P4JE54</accession>
<feature type="compositionally biased region" description="Gly residues" evidence="1">
    <location>
        <begin position="157"/>
        <end position="166"/>
    </location>
</feature>
<dbReference type="OrthoDB" id="3944319at2759"/>
<feature type="region of interest" description="Disordered" evidence="1">
    <location>
        <begin position="61"/>
        <end position="166"/>
    </location>
</feature>
<dbReference type="InterPro" id="IPR054505">
    <property type="entry name" value="Myb_DNA-bind_8"/>
</dbReference>
<feature type="domain" description="Myb-like DNA-binding" evidence="2">
    <location>
        <begin position="10"/>
        <end position="55"/>
    </location>
</feature>